<keyword evidence="3" id="KW-0804">Transcription</keyword>
<dbReference type="PANTHER" id="PTHR11380:SF5">
    <property type="entry name" value="TRANSCRIPTION INITIATION FACTOR TFIID SUBUNIT 13"/>
    <property type="match status" value="1"/>
</dbReference>
<feature type="region of interest" description="Disordered" evidence="7">
    <location>
        <begin position="1"/>
        <end position="113"/>
    </location>
</feature>
<dbReference type="STRING" id="3088.A0A383VAD6"/>
<feature type="compositionally biased region" description="Basic and acidic residues" evidence="7">
    <location>
        <begin position="211"/>
        <end position="223"/>
    </location>
</feature>
<evidence type="ECO:0000256" key="3">
    <source>
        <dbReference type="ARBA" id="ARBA00023163"/>
    </source>
</evidence>
<dbReference type="EMBL" id="FNXT01000157">
    <property type="protein sequence ID" value="SZX61574.1"/>
    <property type="molecule type" value="Genomic_DNA"/>
</dbReference>
<proteinExistence type="inferred from homology"/>
<reference evidence="8 9" key="1">
    <citation type="submission" date="2016-10" db="EMBL/GenBank/DDBJ databases">
        <authorList>
            <person name="Cai Z."/>
        </authorList>
    </citation>
    <scope>NUCLEOTIDE SEQUENCE [LARGE SCALE GENOMIC DNA]</scope>
</reference>
<feature type="compositionally biased region" description="Low complexity" evidence="7">
    <location>
        <begin position="47"/>
        <end position="68"/>
    </location>
</feature>
<keyword evidence="4" id="KW-0539">Nucleus</keyword>
<name>A0A383VAD6_TETOB</name>
<dbReference type="SUPFAM" id="SSF47113">
    <property type="entry name" value="Histone-fold"/>
    <property type="match status" value="1"/>
</dbReference>
<dbReference type="GO" id="GO:0005634">
    <property type="term" value="C:nucleus"/>
    <property type="evidence" value="ECO:0007669"/>
    <property type="project" value="UniProtKB-SubCell"/>
</dbReference>
<comment type="subcellular location">
    <subcellularLocation>
        <location evidence="1">Nucleus</location>
    </subcellularLocation>
</comment>
<dbReference type="CDD" id="cd07978">
    <property type="entry name" value="HFD_TAF13"/>
    <property type="match status" value="1"/>
</dbReference>
<dbReference type="InterPro" id="IPR009072">
    <property type="entry name" value="Histone-fold"/>
</dbReference>
<gene>
    <name evidence="8" type="ORF">BQ4739_LOCUS2085</name>
</gene>
<protein>
    <recommendedName>
        <fullName evidence="6">Transcription initiation factor TFIID subunit 13</fullName>
    </recommendedName>
</protein>
<organism evidence="8 9">
    <name type="scientific">Tetradesmus obliquus</name>
    <name type="common">Green alga</name>
    <name type="synonym">Acutodesmus obliquus</name>
    <dbReference type="NCBI Taxonomy" id="3088"/>
    <lineage>
        <taxon>Eukaryota</taxon>
        <taxon>Viridiplantae</taxon>
        <taxon>Chlorophyta</taxon>
        <taxon>core chlorophytes</taxon>
        <taxon>Chlorophyceae</taxon>
        <taxon>CS clade</taxon>
        <taxon>Sphaeropleales</taxon>
        <taxon>Scenedesmaceae</taxon>
        <taxon>Tetradesmus</taxon>
    </lineage>
</organism>
<dbReference type="Pfam" id="PF02269">
    <property type="entry name" value="TFIID-18kDa"/>
    <property type="match status" value="1"/>
</dbReference>
<evidence type="ECO:0000313" key="9">
    <source>
        <dbReference type="Proteomes" id="UP000256970"/>
    </source>
</evidence>
<evidence type="ECO:0000256" key="2">
    <source>
        <dbReference type="ARBA" id="ARBA00023015"/>
    </source>
</evidence>
<dbReference type="InterPro" id="IPR003195">
    <property type="entry name" value="TFIID_TAF13"/>
</dbReference>
<evidence type="ECO:0000313" key="8">
    <source>
        <dbReference type="EMBL" id="SZX61574.1"/>
    </source>
</evidence>
<dbReference type="PANTHER" id="PTHR11380">
    <property type="entry name" value="TRANSCRIPTION INITIATION FACTOR TFIID/SUPT3-RELATED"/>
    <property type="match status" value="1"/>
</dbReference>
<evidence type="ECO:0000256" key="4">
    <source>
        <dbReference type="ARBA" id="ARBA00023242"/>
    </source>
</evidence>
<dbReference type="Gene3D" id="1.10.20.10">
    <property type="entry name" value="Histone, subunit A"/>
    <property type="match status" value="1"/>
</dbReference>
<dbReference type="GO" id="GO:0006366">
    <property type="term" value="P:transcription by RNA polymerase II"/>
    <property type="evidence" value="ECO:0007669"/>
    <property type="project" value="InterPro"/>
</dbReference>
<dbReference type="Proteomes" id="UP000256970">
    <property type="component" value="Unassembled WGS sequence"/>
</dbReference>
<dbReference type="GO" id="GO:0046982">
    <property type="term" value="F:protein heterodimerization activity"/>
    <property type="evidence" value="ECO:0007669"/>
    <property type="project" value="InterPro"/>
</dbReference>
<feature type="region of interest" description="Disordered" evidence="7">
    <location>
        <begin position="211"/>
        <end position="244"/>
    </location>
</feature>
<keyword evidence="9" id="KW-1185">Reference proteome</keyword>
<keyword evidence="2" id="KW-0805">Transcription regulation</keyword>
<evidence type="ECO:0000256" key="7">
    <source>
        <dbReference type="SAM" id="MobiDB-lite"/>
    </source>
</evidence>
<evidence type="ECO:0000256" key="1">
    <source>
        <dbReference type="ARBA" id="ARBA00004123"/>
    </source>
</evidence>
<dbReference type="AlphaFoldDB" id="A0A383VAD6"/>
<feature type="compositionally biased region" description="Low complexity" evidence="7">
    <location>
        <begin position="225"/>
        <end position="235"/>
    </location>
</feature>
<evidence type="ECO:0000256" key="6">
    <source>
        <dbReference type="ARBA" id="ARBA00040136"/>
    </source>
</evidence>
<evidence type="ECO:0000256" key="5">
    <source>
        <dbReference type="ARBA" id="ARBA00038392"/>
    </source>
</evidence>
<sequence>MDSSRPIALVQGQLPPVQLPDPPAKRGRKAQSQGGPARKRSKKADSEGATSGPEAAAAAAVGGKPPSGRRGGKSGGGKARSSKQDKEDEGLELVAGEETKVEEEPEERLGKDHSGVFSKDLPWLMYGFGDADKPIKETVDLVEDIAVQYVTETVHAAMAAAALRALPNPAAASSAKQKKDLDLEDLLFAVRRDPRKVARIQELIRRQKEIQDARRAMDVDAEPRSSSSSSSSSSSRAIGHGRVHGAPSAAGLPSCCAKPLFVVKIGILAFWTGGGPWMWTQRCSSSSSSSDGLWLDLLQQPRSSSSSSSSAIGHGRVHGIAAGVPSKSSQLNETAQQQQQQQEQQQRCGAAPAYPCFPASLLSKELHRAPAAAAVAAAAAADLQRHPSMCWLLCCAGTAQGPASSSSSIAAHPQHVLAFLLCGDCTGPCQQPAYLTAVPSHCWLSDNTVY</sequence>
<accession>A0A383VAD6</accession>
<comment type="similarity">
    <text evidence="5">Belongs to the TAF13 family.</text>
</comment>